<dbReference type="InterPro" id="IPR039425">
    <property type="entry name" value="RNA_pol_sigma-70-like"/>
</dbReference>
<dbReference type="Pfam" id="PF04545">
    <property type="entry name" value="Sigma70_r4"/>
    <property type="match status" value="1"/>
</dbReference>
<dbReference type="PANTHER" id="PTHR43133:SF51">
    <property type="entry name" value="RNA POLYMERASE SIGMA FACTOR"/>
    <property type="match status" value="1"/>
</dbReference>
<dbReference type="Proteomes" id="UP000748308">
    <property type="component" value="Unassembled WGS sequence"/>
</dbReference>
<dbReference type="EMBL" id="VGIY01000433">
    <property type="protein sequence ID" value="MBM3318654.1"/>
    <property type="molecule type" value="Genomic_DNA"/>
</dbReference>
<evidence type="ECO:0000313" key="10">
    <source>
        <dbReference type="Proteomes" id="UP000748308"/>
    </source>
</evidence>
<keyword evidence="3" id="KW-0731">Sigma factor</keyword>
<name>A0A937XDQ9_UNCEI</name>
<dbReference type="InterPro" id="IPR007630">
    <property type="entry name" value="RNA_pol_sigma70_r4"/>
</dbReference>
<evidence type="ECO:0000259" key="8">
    <source>
        <dbReference type="Pfam" id="PF04545"/>
    </source>
</evidence>
<comment type="caution">
    <text evidence="9">The sequence shown here is derived from an EMBL/GenBank/DDBJ whole genome shotgun (WGS) entry which is preliminary data.</text>
</comment>
<evidence type="ECO:0000256" key="1">
    <source>
        <dbReference type="ARBA" id="ARBA00010641"/>
    </source>
</evidence>
<dbReference type="GO" id="GO:0006352">
    <property type="term" value="P:DNA-templated transcription initiation"/>
    <property type="evidence" value="ECO:0007669"/>
    <property type="project" value="InterPro"/>
</dbReference>
<dbReference type="SUPFAM" id="SSF88946">
    <property type="entry name" value="Sigma2 domain of RNA polymerase sigma factors"/>
    <property type="match status" value="1"/>
</dbReference>
<evidence type="ECO:0000256" key="3">
    <source>
        <dbReference type="ARBA" id="ARBA00023082"/>
    </source>
</evidence>
<protein>
    <submittedName>
        <fullName evidence="9">Sigma-70 family RNA polymerase sigma factor</fullName>
    </submittedName>
</protein>
<evidence type="ECO:0000256" key="6">
    <source>
        <dbReference type="SAM" id="MobiDB-lite"/>
    </source>
</evidence>
<keyword evidence="2" id="KW-0805">Transcription regulation</keyword>
<gene>
    <name evidence="9" type="ORF">FJY75_12455</name>
</gene>
<feature type="domain" description="RNA polymerase sigma-70 region 4" evidence="8">
    <location>
        <begin position="160"/>
        <end position="202"/>
    </location>
</feature>
<keyword evidence="4" id="KW-0238">DNA-binding</keyword>
<dbReference type="Pfam" id="PF04542">
    <property type="entry name" value="Sigma70_r2"/>
    <property type="match status" value="1"/>
</dbReference>
<dbReference type="InterPro" id="IPR014284">
    <property type="entry name" value="RNA_pol_sigma-70_dom"/>
</dbReference>
<dbReference type="NCBIfam" id="TIGR02937">
    <property type="entry name" value="sigma70-ECF"/>
    <property type="match status" value="1"/>
</dbReference>
<feature type="compositionally biased region" description="Acidic residues" evidence="6">
    <location>
        <begin position="13"/>
        <end position="24"/>
    </location>
</feature>
<organism evidence="9 10">
    <name type="scientific">Eiseniibacteriota bacterium</name>
    <dbReference type="NCBI Taxonomy" id="2212470"/>
    <lineage>
        <taxon>Bacteria</taxon>
        <taxon>Candidatus Eiseniibacteriota</taxon>
    </lineage>
</organism>
<dbReference type="GO" id="GO:0003677">
    <property type="term" value="F:DNA binding"/>
    <property type="evidence" value="ECO:0007669"/>
    <property type="project" value="UniProtKB-KW"/>
</dbReference>
<reference evidence="9" key="1">
    <citation type="submission" date="2019-03" db="EMBL/GenBank/DDBJ databases">
        <title>Lake Tanganyika Metagenome-Assembled Genomes (MAGs).</title>
        <authorList>
            <person name="Tran P."/>
        </authorList>
    </citation>
    <scope>NUCLEOTIDE SEQUENCE</scope>
    <source>
        <strain evidence="9">M_DeepCast_400m_m2_100</strain>
    </source>
</reference>
<proteinExistence type="inferred from homology"/>
<evidence type="ECO:0000313" key="9">
    <source>
        <dbReference type="EMBL" id="MBM3318654.1"/>
    </source>
</evidence>
<comment type="similarity">
    <text evidence="1">Belongs to the sigma-70 factor family. ECF subfamily.</text>
</comment>
<feature type="domain" description="RNA polymerase sigma-70 region 2" evidence="7">
    <location>
        <begin position="48"/>
        <end position="120"/>
    </location>
</feature>
<feature type="region of interest" description="Disordered" evidence="6">
    <location>
        <begin position="1"/>
        <end position="39"/>
    </location>
</feature>
<dbReference type="InterPro" id="IPR036388">
    <property type="entry name" value="WH-like_DNA-bd_sf"/>
</dbReference>
<dbReference type="GO" id="GO:0016987">
    <property type="term" value="F:sigma factor activity"/>
    <property type="evidence" value="ECO:0007669"/>
    <property type="project" value="UniProtKB-KW"/>
</dbReference>
<evidence type="ECO:0000256" key="4">
    <source>
        <dbReference type="ARBA" id="ARBA00023125"/>
    </source>
</evidence>
<evidence type="ECO:0000256" key="5">
    <source>
        <dbReference type="ARBA" id="ARBA00023163"/>
    </source>
</evidence>
<keyword evidence="5" id="KW-0804">Transcription</keyword>
<dbReference type="SUPFAM" id="SSF88659">
    <property type="entry name" value="Sigma3 and sigma4 domains of RNA polymerase sigma factors"/>
    <property type="match status" value="1"/>
</dbReference>
<sequence length="210" mass="23160">MSHSRSGLSFPADDIEAPFFDDGDPDRCPAAPDRSRLPHPGAIPWGAVEDLRPVWVRRATRAGIDREDAEDLFQESLLAALEGIERLRIPEERSFADAFLAWFWGILRHKQISELRRRRRVRPLGAGPLEADAGRGLARGREALATQVRTSLGLLARSAPAEAQVLSERFLQGRELRELAASLDVSVPTACRRVQAALARLRGCAALVLS</sequence>
<dbReference type="PANTHER" id="PTHR43133">
    <property type="entry name" value="RNA POLYMERASE ECF-TYPE SIGMA FACTO"/>
    <property type="match status" value="1"/>
</dbReference>
<dbReference type="InterPro" id="IPR007627">
    <property type="entry name" value="RNA_pol_sigma70_r2"/>
</dbReference>
<dbReference type="Gene3D" id="1.10.1740.10">
    <property type="match status" value="1"/>
</dbReference>
<accession>A0A937XDQ9</accession>
<dbReference type="InterPro" id="IPR013324">
    <property type="entry name" value="RNA_pol_sigma_r3/r4-like"/>
</dbReference>
<dbReference type="AlphaFoldDB" id="A0A937XDQ9"/>
<evidence type="ECO:0000256" key="2">
    <source>
        <dbReference type="ARBA" id="ARBA00023015"/>
    </source>
</evidence>
<evidence type="ECO:0000259" key="7">
    <source>
        <dbReference type="Pfam" id="PF04542"/>
    </source>
</evidence>
<dbReference type="Gene3D" id="1.10.10.10">
    <property type="entry name" value="Winged helix-like DNA-binding domain superfamily/Winged helix DNA-binding domain"/>
    <property type="match status" value="1"/>
</dbReference>
<dbReference type="InterPro" id="IPR013325">
    <property type="entry name" value="RNA_pol_sigma_r2"/>
</dbReference>